<dbReference type="CTD" id="35660"/>
<dbReference type="AlphaFoldDB" id="A0A2R5LKG8"/>
<evidence type="ECO:0000256" key="5">
    <source>
        <dbReference type="ARBA" id="ARBA00023015"/>
    </source>
</evidence>
<keyword evidence="8" id="KW-0539">Nucleus</keyword>
<name>A0A2R5LKG8_9ACAR</name>
<proteinExistence type="inferred from homology"/>
<keyword evidence="5" id="KW-0805">Transcription regulation</keyword>
<evidence type="ECO:0000313" key="12">
    <source>
        <dbReference type="EMBL" id="MBY10016.1"/>
    </source>
</evidence>
<dbReference type="RefSeq" id="XP_064455943.1">
    <property type="nucleotide sequence ID" value="XM_064599873.1"/>
</dbReference>
<dbReference type="GO" id="GO:0003711">
    <property type="term" value="F:transcription elongation factor activity"/>
    <property type="evidence" value="ECO:0007669"/>
    <property type="project" value="TreeGrafter"/>
</dbReference>
<keyword evidence="4" id="KW-0597">Phosphoprotein</keyword>
<evidence type="ECO:0000256" key="4">
    <source>
        <dbReference type="ARBA" id="ARBA00022553"/>
    </source>
</evidence>
<dbReference type="EMBL" id="GGLE01005890">
    <property type="protein sequence ID" value="MBY10016.1"/>
    <property type="molecule type" value="Transcribed_RNA"/>
</dbReference>
<dbReference type="PANTHER" id="PTHR15970:SF2">
    <property type="entry name" value="ELL-ASSOCIATED FACTOR EAF"/>
    <property type="match status" value="1"/>
</dbReference>
<keyword evidence="12" id="KW-0648">Protein biosynthesis</keyword>
<comment type="subcellular location">
    <subcellularLocation>
        <location evidence="1">Nucleus</location>
    </subcellularLocation>
</comment>
<reference evidence="12" key="1">
    <citation type="submission" date="2018-03" db="EMBL/GenBank/DDBJ databases">
        <title>The relapsing fever spirochete Borrelia turicatae persists in the highly oxidative environment of its soft-bodied tick vector.</title>
        <authorList>
            <person name="Bourret T.J."/>
            <person name="Boyle W.K."/>
            <person name="Valenzuela J.G."/>
            <person name="Oliveira F."/>
            <person name="Lopez J.E."/>
        </authorList>
    </citation>
    <scope>NUCLEOTIDE SEQUENCE</scope>
    <source>
        <strain evidence="12">Kansas strain/isolate</strain>
        <tissue evidence="12">Salivary glands</tissue>
    </source>
</reference>
<dbReference type="KEGG" id="oti:135366895"/>
<dbReference type="GO" id="GO:0003746">
    <property type="term" value="F:translation elongation factor activity"/>
    <property type="evidence" value="ECO:0007669"/>
    <property type="project" value="UniProtKB-KW"/>
</dbReference>
<comment type="similarity">
    <text evidence="2">Belongs to the EAF family.</text>
</comment>
<feature type="region of interest" description="Disordered" evidence="10">
    <location>
        <begin position="113"/>
        <end position="310"/>
    </location>
</feature>
<dbReference type="GO" id="GO:0032783">
    <property type="term" value="C:super elongation complex"/>
    <property type="evidence" value="ECO:0007669"/>
    <property type="project" value="InterPro"/>
</dbReference>
<evidence type="ECO:0000256" key="7">
    <source>
        <dbReference type="ARBA" id="ARBA00023163"/>
    </source>
</evidence>
<protein>
    <recommendedName>
        <fullName evidence="3">Ell-associated factor Eaf</fullName>
    </recommendedName>
</protein>
<dbReference type="PANTHER" id="PTHR15970">
    <property type="entry name" value="ELL-ASSOCIATED FACTOR EAF"/>
    <property type="match status" value="1"/>
</dbReference>
<evidence type="ECO:0000256" key="10">
    <source>
        <dbReference type="SAM" id="MobiDB-lite"/>
    </source>
</evidence>
<accession>A0A2R5LKG8</accession>
<feature type="domain" description="Transcription elongation factor Eaf N-terminal" evidence="11">
    <location>
        <begin position="17"/>
        <end position="115"/>
    </location>
</feature>
<evidence type="ECO:0000256" key="1">
    <source>
        <dbReference type="ARBA" id="ARBA00004123"/>
    </source>
</evidence>
<feature type="compositionally biased region" description="Polar residues" evidence="10">
    <location>
        <begin position="268"/>
        <end position="296"/>
    </location>
</feature>
<keyword evidence="6" id="KW-0010">Activator</keyword>
<dbReference type="GO" id="GO:0006368">
    <property type="term" value="P:transcription elongation by RNA polymerase II"/>
    <property type="evidence" value="ECO:0007669"/>
    <property type="project" value="InterPro"/>
</dbReference>
<feature type="compositionally biased region" description="Low complexity" evidence="10">
    <location>
        <begin position="178"/>
        <end position="197"/>
    </location>
</feature>
<keyword evidence="12" id="KW-0251">Elongation factor</keyword>
<feature type="compositionally biased region" description="Low complexity" evidence="10">
    <location>
        <begin position="233"/>
        <end position="251"/>
    </location>
</feature>
<evidence type="ECO:0000259" key="11">
    <source>
        <dbReference type="Pfam" id="PF09816"/>
    </source>
</evidence>
<dbReference type="InterPro" id="IPR027093">
    <property type="entry name" value="EAF_fam"/>
</dbReference>
<feature type="compositionally biased region" description="Polar residues" evidence="10">
    <location>
        <begin position="199"/>
        <end position="223"/>
    </location>
</feature>
<evidence type="ECO:0000256" key="2">
    <source>
        <dbReference type="ARBA" id="ARBA00007798"/>
    </source>
</evidence>
<comment type="function">
    <text evidence="9">Promotes transcriptional elongation by Su(Tpl)/ELL. Essential for development.</text>
</comment>
<sequence>MHSSAADKLRIGNEVRELKLGKSFSSGGGLAFHSIRYDFKPASVDTSKSANVEVGEKNQITVTVPHIEGSGTAHTVFKGSQRPYQRECVLVVDNITGEITLERLSCNIQLKKTRAEGSSKIQPRPITPIDGGSSGSRKHSPVQKLSPPHSNGQPKLSWPSSNPHSPSSRNSGAVPRISPSHQRSPNNNNQSSPSMPSLVTPNSRTPSASRDSMPLLTTETMDSQEVPDIGVLSDSSESSNSSSKSSVSSDSSDSEHEEASRQPPPPSSRVTVNGMNGQQHSNHASASSMPRFSQLSEDLHLSESGSDSDD</sequence>
<evidence type="ECO:0000256" key="6">
    <source>
        <dbReference type="ARBA" id="ARBA00023159"/>
    </source>
</evidence>
<feature type="compositionally biased region" description="Low complexity" evidence="10">
    <location>
        <begin position="157"/>
        <end position="171"/>
    </location>
</feature>
<evidence type="ECO:0000256" key="3">
    <source>
        <dbReference type="ARBA" id="ARBA00021452"/>
    </source>
</evidence>
<dbReference type="Pfam" id="PF09816">
    <property type="entry name" value="EAF"/>
    <property type="match status" value="1"/>
</dbReference>
<dbReference type="GeneID" id="135366895"/>
<dbReference type="InterPro" id="IPR019194">
    <property type="entry name" value="Tscrpt_elong_fac_Eaf_N"/>
</dbReference>
<evidence type="ECO:0000256" key="8">
    <source>
        <dbReference type="ARBA" id="ARBA00023242"/>
    </source>
</evidence>
<keyword evidence="7" id="KW-0804">Transcription</keyword>
<evidence type="ECO:0000256" key="9">
    <source>
        <dbReference type="ARBA" id="ARBA00025617"/>
    </source>
</evidence>
<organism evidence="12">
    <name type="scientific">Ornithodoros turicata</name>
    <dbReference type="NCBI Taxonomy" id="34597"/>
    <lineage>
        <taxon>Eukaryota</taxon>
        <taxon>Metazoa</taxon>
        <taxon>Ecdysozoa</taxon>
        <taxon>Arthropoda</taxon>
        <taxon>Chelicerata</taxon>
        <taxon>Arachnida</taxon>
        <taxon>Acari</taxon>
        <taxon>Parasitiformes</taxon>
        <taxon>Ixodida</taxon>
        <taxon>Ixodoidea</taxon>
        <taxon>Argasidae</taxon>
        <taxon>Ornithodorinae</taxon>
        <taxon>Ornithodoros</taxon>
    </lineage>
</organism>